<evidence type="ECO:0000313" key="2">
    <source>
        <dbReference type="EMBL" id="EJY57624.1"/>
    </source>
</evidence>
<reference evidence="2" key="1">
    <citation type="submission" date="2005-10" db="EMBL/GenBank/DDBJ databases">
        <authorList>
            <person name="Loftus B.J."/>
            <person name="Nene V.M."/>
            <person name="Hannick L.I."/>
            <person name="Bidwell S."/>
            <person name="Haas B."/>
            <person name="Amedeo P."/>
            <person name="Orvis J."/>
            <person name="Wortman J.R."/>
            <person name="White O.R."/>
            <person name="Salzberg S."/>
            <person name="Shumway M."/>
            <person name="Koo H."/>
            <person name="Zhao Y."/>
            <person name="Holmes M."/>
            <person name="Miller J."/>
            <person name="Schatz M."/>
            <person name="Pop M."/>
            <person name="Pai G."/>
            <person name="Utterback T."/>
            <person name="Rogers Y.-H."/>
            <person name="Kravitz S."/>
            <person name="Fraser C.M."/>
        </authorList>
    </citation>
    <scope>NUCLEOTIDE SEQUENCE</scope>
    <source>
        <strain evidence="2">Liverpool</strain>
    </source>
</reference>
<dbReference type="PaxDb" id="7159-AAEL017444-PA"/>
<keyword evidence="1" id="KW-0732">Signal</keyword>
<evidence type="ECO:0000313" key="3">
    <source>
        <dbReference type="Proteomes" id="UP000682892"/>
    </source>
</evidence>
<dbReference type="AlphaFoldDB" id="J9HIC7"/>
<dbReference type="Proteomes" id="UP000682892">
    <property type="component" value="Unassembled WGS sequence"/>
</dbReference>
<feature type="signal peptide" evidence="1">
    <location>
        <begin position="1"/>
        <end position="20"/>
    </location>
</feature>
<accession>J9HIC7</accession>
<reference evidence="2" key="2">
    <citation type="journal article" date="2007" name="Science">
        <title>Genome sequence of Aedes aegypti, a major arbovirus vector.</title>
        <authorList>
            <person name="Nene V."/>
            <person name="Wortman J.R."/>
            <person name="Lawson D."/>
            <person name="Haas B."/>
            <person name="Kodira C."/>
            <person name="Tu Z.J."/>
            <person name="Loftus B."/>
            <person name="Xi Z."/>
            <person name="Megy K."/>
            <person name="Grabherr M."/>
            <person name="Ren Q."/>
            <person name="Zdobnov E.M."/>
            <person name="Lobo N.F."/>
            <person name="Campbell K.S."/>
            <person name="Brown S.E."/>
            <person name="Bonaldo M.F."/>
            <person name="Zhu J."/>
            <person name="Sinkins S.P."/>
            <person name="Hogenkamp D.G."/>
            <person name="Amedeo P."/>
            <person name="Arensburger P."/>
            <person name="Atkinson P.W."/>
            <person name="Bidwell S."/>
            <person name="Biedler J."/>
            <person name="Birney E."/>
            <person name="Bruggner R.V."/>
            <person name="Costas J."/>
            <person name="Coy M.R."/>
            <person name="Crabtree J."/>
            <person name="Crawford M."/>
            <person name="Debruyn B."/>
            <person name="Decaprio D."/>
            <person name="Eiglmeier K."/>
            <person name="Eisenstadt E."/>
            <person name="El-Dorry H."/>
            <person name="Gelbart W.M."/>
            <person name="Gomes S.L."/>
            <person name="Hammond M."/>
            <person name="Hannick L.I."/>
            <person name="Hogan J.R."/>
            <person name="Holmes M.H."/>
            <person name="Jaffe D."/>
            <person name="Johnston J.S."/>
            <person name="Kennedy R.C."/>
            <person name="Koo H."/>
            <person name="Kravitz S."/>
            <person name="Kriventseva E.V."/>
            <person name="Kulp D."/>
            <person name="Labutti K."/>
            <person name="Lee E."/>
            <person name="Li S."/>
            <person name="Lovin D.D."/>
            <person name="Mao C."/>
            <person name="Mauceli E."/>
            <person name="Menck C.F."/>
            <person name="Miller J.R."/>
            <person name="Montgomery P."/>
            <person name="Mori A."/>
            <person name="Nascimento A.L."/>
            <person name="Naveira H.F."/>
            <person name="Nusbaum C."/>
            <person name="O'leary S."/>
            <person name="Orvis J."/>
            <person name="Pertea M."/>
            <person name="Quesneville H."/>
            <person name="Reidenbach K.R."/>
            <person name="Rogers Y.H."/>
            <person name="Roth C.W."/>
            <person name="Schneider J.R."/>
            <person name="Schatz M."/>
            <person name="Shumway M."/>
            <person name="Stanke M."/>
            <person name="Stinson E.O."/>
            <person name="Tubio J.M."/>
            <person name="Vanzee J.P."/>
            <person name="Verjovski-Almeida S."/>
            <person name="Werner D."/>
            <person name="White O."/>
            <person name="Wyder S."/>
            <person name="Zeng Q."/>
            <person name="Zhao Q."/>
            <person name="Zhao Y."/>
            <person name="Hill C.A."/>
            <person name="Raikhel A.S."/>
            <person name="Soares M.B."/>
            <person name="Knudson D.L."/>
            <person name="Lee N.H."/>
            <person name="Galagan J."/>
            <person name="Salzberg S.L."/>
            <person name="Paulsen I.T."/>
            <person name="Dimopoulos G."/>
            <person name="Collins F.H."/>
            <person name="Birren B."/>
            <person name="Fraser-Liggett C.M."/>
            <person name="Severson D.W."/>
        </authorList>
    </citation>
    <scope>NUCLEOTIDE SEQUENCE [LARGE SCALE GENOMIC DNA]</scope>
    <source>
        <strain evidence="2">Liverpool</strain>
    </source>
</reference>
<gene>
    <name evidence="2" type="ORF">AaeL_AAEL017444</name>
</gene>
<proteinExistence type="predicted"/>
<organism evidence="2 3">
    <name type="scientific">Aedes aegypti</name>
    <name type="common">Yellowfever mosquito</name>
    <name type="synonym">Culex aegypti</name>
    <dbReference type="NCBI Taxonomy" id="7159"/>
    <lineage>
        <taxon>Eukaryota</taxon>
        <taxon>Metazoa</taxon>
        <taxon>Ecdysozoa</taxon>
        <taxon>Arthropoda</taxon>
        <taxon>Hexapoda</taxon>
        <taxon>Insecta</taxon>
        <taxon>Pterygota</taxon>
        <taxon>Neoptera</taxon>
        <taxon>Endopterygota</taxon>
        <taxon>Diptera</taxon>
        <taxon>Nematocera</taxon>
        <taxon>Culicoidea</taxon>
        <taxon>Culicidae</taxon>
        <taxon>Culicinae</taxon>
        <taxon>Aedini</taxon>
        <taxon>Aedes</taxon>
        <taxon>Stegomyia</taxon>
    </lineage>
</organism>
<evidence type="ECO:0000256" key="1">
    <source>
        <dbReference type="SAM" id="SignalP"/>
    </source>
</evidence>
<name>J9HIC7_AEDAE</name>
<dbReference type="eggNOG" id="ENOG502T8XN">
    <property type="taxonomic scope" value="Eukaryota"/>
</dbReference>
<protein>
    <submittedName>
        <fullName evidence="2">AAEL017444-PA</fullName>
    </submittedName>
</protein>
<reference evidence="2" key="3">
    <citation type="submission" date="2012-09" db="EMBL/GenBank/DDBJ databases">
        <authorList>
            <consortium name="VectorBase"/>
        </authorList>
    </citation>
    <scope>NUCLEOTIDE SEQUENCE</scope>
    <source>
        <strain evidence="2">Liverpool</strain>
    </source>
</reference>
<sequence length="89" mass="9322">MAAKIVILFVLGLFASGVLSAPAPKADPKAHFLAAAPLAYSVDALPYAAYSSYVSPYTSVVSPYAAAYTYPGLGNDPTSNSTNNYHSFR</sequence>
<feature type="chain" id="PRO_5003824197" evidence="1">
    <location>
        <begin position="21"/>
        <end position="89"/>
    </location>
</feature>
<dbReference type="EMBL" id="CH477381">
    <property type="protein sequence ID" value="EJY57624.1"/>
    <property type="molecule type" value="Genomic_DNA"/>
</dbReference>